<accession>A0A8J5M628</accession>
<dbReference type="Proteomes" id="UP000734854">
    <property type="component" value="Unassembled WGS sequence"/>
</dbReference>
<proteinExistence type="predicted"/>
<feature type="compositionally biased region" description="Basic and acidic residues" evidence="1">
    <location>
        <begin position="272"/>
        <end position="287"/>
    </location>
</feature>
<evidence type="ECO:0000256" key="1">
    <source>
        <dbReference type="SAM" id="MobiDB-lite"/>
    </source>
</evidence>
<feature type="region of interest" description="Disordered" evidence="1">
    <location>
        <begin position="168"/>
        <end position="372"/>
    </location>
</feature>
<name>A0A8J5M628_ZINOF</name>
<feature type="transmembrane region" description="Helical" evidence="2">
    <location>
        <begin position="70"/>
        <end position="88"/>
    </location>
</feature>
<dbReference type="EMBL" id="JACMSC010000002">
    <property type="protein sequence ID" value="KAG6534716.1"/>
    <property type="molecule type" value="Genomic_DNA"/>
</dbReference>
<feature type="compositionally biased region" description="Acidic residues" evidence="1">
    <location>
        <begin position="344"/>
        <end position="358"/>
    </location>
</feature>
<reference evidence="3 4" key="1">
    <citation type="submission" date="2020-08" db="EMBL/GenBank/DDBJ databases">
        <title>Plant Genome Project.</title>
        <authorList>
            <person name="Zhang R.-G."/>
        </authorList>
    </citation>
    <scope>NUCLEOTIDE SEQUENCE [LARGE SCALE GENOMIC DNA]</scope>
    <source>
        <tissue evidence="3">Rhizome</tissue>
    </source>
</reference>
<keyword evidence="4" id="KW-1185">Reference proteome</keyword>
<feature type="compositionally biased region" description="Pro residues" evidence="1">
    <location>
        <begin position="256"/>
        <end position="270"/>
    </location>
</feature>
<evidence type="ECO:0000313" key="4">
    <source>
        <dbReference type="Proteomes" id="UP000734854"/>
    </source>
</evidence>
<keyword evidence="2" id="KW-1133">Transmembrane helix</keyword>
<sequence>MTEPEISSILHPSKLPTPKLKTLPKAQKDSSISLSSILYKLIFFIVLIAILPEFPTQAPEFIGGSIFTRVWELLHLLFVGIAVSYGIFSQRNADPEMEKDSQPKDESPRSFASQMLQVSPVFDEDGDSDMIDSKMRTWSSQFYRNESETLVAKEASITTKHLLLPVRSIKQSSQEPKPQLSEPRTESIVLPSPIPWRSRLGSTANKIEQVAGSKSTTTLPPHRPSSTSPSPKRLSPSPSLSSDAAKPKSIYNNKASPPPAPPPPPPPPPSTLERKRIAKSSEGESKDLRRKNWGSVNDTVADLTSLKPSNSPEGPSIGRSVRTFRPMQSQSTAMEGAARTSNEQVEDEVAAAPGDEEASNSGSGAEENEVDKKADEFIARFREQIRLQRIESIKRSTKLRSSRKPN</sequence>
<organism evidence="3 4">
    <name type="scientific">Zingiber officinale</name>
    <name type="common">Ginger</name>
    <name type="synonym">Amomum zingiber</name>
    <dbReference type="NCBI Taxonomy" id="94328"/>
    <lineage>
        <taxon>Eukaryota</taxon>
        <taxon>Viridiplantae</taxon>
        <taxon>Streptophyta</taxon>
        <taxon>Embryophyta</taxon>
        <taxon>Tracheophyta</taxon>
        <taxon>Spermatophyta</taxon>
        <taxon>Magnoliopsida</taxon>
        <taxon>Liliopsida</taxon>
        <taxon>Zingiberales</taxon>
        <taxon>Zingiberaceae</taxon>
        <taxon>Zingiber</taxon>
    </lineage>
</organism>
<dbReference type="Pfam" id="PF05553">
    <property type="entry name" value="DUF761"/>
    <property type="match status" value="1"/>
</dbReference>
<evidence type="ECO:0000256" key="2">
    <source>
        <dbReference type="SAM" id="Phobius"/>
    </source>
</evidence>
<comment type="caution">
    <text evidence="3">The sequence shown here is derived from an EMBL/GenBank/DDBJ whole genome shotgun (WGS) entry which is preliminary data.</text>
</comment>
<keyword evidence="2" id="KW-0812">Transmembrane</keyword>
<feature type="compositionally biased region" description="Polar residues" evidence="1">
    <location>
        <begin position="326"/>
        <end position="343"/>
    </location>
</feature>
<dbReference type="AlphaFoldDB" id="A0A8J5M628"/>
<evidence type="ECO:0000313" key="3">
    <source>
        <dbReference type="EMBL" id="KAG6534716.1"/>
    </source>
</evidence>
<gene>
    <name evidence="3" type="ORF">ZIOFF_008619</name>
</gene>
<dbReference type="OrthoDB" id="1080706at2759"/>
<dbReference type="PANTHER" id="PTHR34059">
    <property type="entry name" value="EXPRESSED PROTEIN"/>
    <property type="match status" value="1"/>
</dbReference>
<protein>
    <submittedName>
        <fullName evidence="3">Uncharacterized protein</fullName>
    </submittedName>
</protein>
<feature type="compositionally biased region" description="Low complexity" evidence="1">
    <location>
        <begin position="215"/>
        <end position="249"/>
    </location>
</feature>
<keyword evidence="2" id="KW-0472">Membrane</keyword>
<dbReference type="InterPro" id="IPR008480">
    <property type="entry name" value="DUF761_pln"/>
</dbReference>
<feature type="transmembrane region" description="Helical" evidence="2">
    <location>
        <begin position="31"/>
        <end position="50"/>
    </location>
</feature>
<dbReference type="PANTHER" id="PTHR34059:SF1">
    <property type="entry name" value="EXPRESSED PROTEIN"/>
    <property type="match status" value="1"/>
</dbReference>